<protein>
    <submittedName>
        <fullName evidence="2">Uncharacterized protein</fullName>
    </submittedName>
</protein>
<sequence length="93" mass="10625">MKAMESDFTTQLRKLWDDIEMVCRGGSRPKEMSDAVHDDCRNEDVEVSPAESPTLDEERGEGDAQFSSWYIPHVLENWLDKSTYVIKSAPSQT</sequence>
<dbReference type="EMBL" id="LJIJ01000175">
    <property type="protein sequence ID" value="ODN01026.1"/>
    <property type="molecule type" value="Genomic_DNA"/>
</dbReference>
<name>A0A1D2N7T0_ORCCI</name>
<gene>
    <name evidence="2" type="ORF">Ocin01_05642</name>
</gene>
<dbReference type="AlphaFoldDB" id="A0A1D2N7T0"/>
<evidence type="ECO:0000313" key="2">
    <source>
        <dbReference type="EMBL" id="ODN01026.1"/>
    </source>
</evidence>
<organism evidence="2 3">
    <name type="scientific">Orchesella cincta</name>
    <name type="common">Springtail</name>
    <name type="synonym">Podura cincta</name>
    <dbReference type="NCBI Taxonomy" id="48709"/>
    <lineage>
        <taxon>Eukaryota</taxon>
        <taxon>Metazoa</taxon>
        <taxon>Ecdysozoa</taxon>
        <taxon>Arthropoda</taxon>
        <taxon>Hexapoda</taxon>
        <taxon>Collembola</taxon>
        <taxon>Entomobryomorpha</taxon>
        <taxon>Entomobryoidea</taxon>
        <taxon>Orchesellidae</taxon>
        <taxon>Orchesellinae</taxon>
        <taxon>Orchesella</taxon>
    </lineage>
</organism>
<keyword evidence="3" id="KW-1185">Reference proteome</keyword>
<evidence type="ECO:0000313" key="3">
    <source>
        <dbReference type="Proteomes" id="UP000094527"/>
    </source>
</evidence>
<feature type="region of interest" description="Disordered" evidence="1">
    <location>
        <begin position="26"/>
        <end position="63"/>
    </location>
</feature>
<proteinExistence type="predicted"/>
<reference evidence="2 3" key="1">
    <citation type="journal article" date="2016" name="Genome Biol. Evol.">
        <title>Gene Family Evolution Reflects Adaptation to Soil Environmental Stressors in the Genome of the Collembolan Orchesella cincta.</title>
        <authorList>
            <person name="Faddeeva-Vakhrusheva A."/>
            <person name="Derks M.F."/>
            <person name="Anvar S.Y."/>
            <person name="Agamennone V."/>
            <person name="Suring W."/>
            <person name="Smit S."/>
            <person name="van Straalen N.M."/>
            <person name="Roelofs D."/>
        </authorList>
    </citation>
    <scope>NUCLEOTIDE SEQUENCE [LARGE SCALE GENOMIC DNA]</scope>
    <source>
        <tissue evidence="2">Mixed pool</tissue>
    </source>
</reference>
<dbReference type="Proteomes" id="UP000094527">
    <property type="component" value="Unassembled WGS sequence"/>
</dbReference>
<feature type="compositionally biased region" description="Basic and acidic residues" evidence="1">
    <location>
        <begin position="28"/>
        <end position="44"/>
    </location>
</feature>
<evidence type="ECO:0000256" key="1">
    <source>
        <dbReference type="SAM" id="MobiDB-lite"/>
    </source>
</evidence>
<comment type="caution">
    <text evidence="2">The sequence shown here is derived from an EMBL/GenBank/DDBJ whole genome shotgun (WGS) entry which is preliminary data.</text>
</comment>
<accession>A0A1D2N7T0</accession>